<dbReference type="OrthoDB" id="7251706at2759"/>
<dbReference type="AlphaFoldDB" id="A0A8J9UL71"/>
<sequence length="220" mass="24663">MSEQEKKSGESAISSSMVMVEKTTGSRHKQLFRPNDLQEDSEIHHKRPKTPLVPSVEEELKNLTEDSTLPENVTLPEYAEIKERMECENAVIVDSDKHKQSVAKKLSSRMERRENSPESITLAPIEVDSKIGAAISLPQPSEKEPDEDSVNKEIAELHTPEMAIKHSEWSDDEEAGGLPRSDSRSSRVSRMVRQFFCCGLAYEAPSEDNVSTHRAYGQGI</sequence>
<feature type="compositionally biased region" description="Basic and acidic residues" evidence="1">
    <location>
        <begin position="149"/>
        <end position="169"/>
    </location>
</feature>
<gene>
    <name evidence="2" type="ORF">BINO364_LOCUS2576</name>
</gene>
<name>A0A8J9UL71_9NEOP</name>
<feature type="region of interest" description="Disordered" evidence="1">
    <location>
        <begin position="1"/>
        <end position="54"/>
    </location>
</feature>
<evidence type="ECO:0000313" key="2">
    <source>
        <dbReference type="EMBL" id="CAH0715682.1"/>
    </source>
</evidence>
<dbReference type="EMBL" id="OV170230">
    <property type="protein sequence ID" value="CAH0715682.1"/>
    <property type="molecule type" value="Genomic_DNA"/>
</dbReference>
<proteinExistence type="predicted"/>
<dbReference type="Proteomes" id="UP000838878">
    <property type="component" value="Chromosome 10"/>
</dbReference>
<evidence type="ECO:0000313" key="3">
    <source>
        <dbReference type="Proteomes" id="UP000838878"/>
    </source>
</evidence>
<feature type="non-terminal residue" evidence="2">
    <location>
        <position position="220"/>
    </location>
</feature>
<keyword evidence="3" id="KW-1185">Reference proteome</keyword>
<accession>A0A8J9UL71</accession>
<feature type="region of interest" description="Disordered" evidence="1">
    <location>
        <begin position="95"/>
        <end position="188"/>
    </location>
</feature>
<evidence type="ECO:0000256" key="1">
    <source>
        <dbReference type="SAM" id="MobiDB-lite"/>
    </source>
</evidence>
<reference evidence="2" key="1">
    <citation type="submission" date="2021-12" db="EMBL/GenBank/DDBJ databases">
        <authorList>
            <person name="Martin H S."/>
        </authorList>
    </citation>
    <scope>NUCLEOTIDE SEQUENCE</scope>
</reference>
<organism evidence="2 3">
    <name type="scientific">Brenthis ino</name>
    <name type="common">lesser marbled fritillary</name>
    <dbReference type="NCBI Taxonomy" id="405034"/>
    <lineage>
        <taxon>Eukaryota</taxon>
        <taxon>Metazoa</taxon>
        <taxon>Ecdysozoa</taxon>
        <taxon>Arthropoda</taxon>
        <taxon>Hexapoda</taxon>
        <taxon>Insecta</taxon>
        <taxon>Pterygota</taxon>
        <taxon>Neoptera</taxon>
        <taxon>Endopterygota</taxon>
        <taxon>Lepidoptera</taxon>
        <taxon>Glossata</taxon>
        <taxon>Ditrysia</taxon>
        <taxon>Papilionoidea</taxon>
        <taxon>Nymphalidae</taxon>
        <taxon>Heliconiinae</taxon>
        <taxon>Argynnini</taxon>
        <taxon>Brenthis</taxon>
    </lineage>
</organism>
<protein>
    <submittedName>
        <fullName evidence="2">Uncharacterized protein</fullName>
    </submittedName>
</protein>